<dbReference type="InterPro" id="IPR000055">
    <property type="entry name" value="Restrct_endonuc_typeI_TRD"/>
</dbReference>
<dbReference type="SUPFAM" id="SSF116734">
    <property type="entry name" value="DNA methylase specificity domain"/>
    <property type="match status" value="2"/>
</dbReference>
<keyword evidence="5" id="KW-0540">Nuclease</keyword>
<dbReference type="InterPro" id="IPR052021">
    <property type="entry name" value="Type-I_RS_S_subunit"/>
</dbReference>
<name>A0ABS1KEN3_9FLAO</name>
<reference evidence="5 6" key="1">
    <citation type="submission" date="2021-01" db="EMBL/GenBank/DDBJ databases">
        <title>Genome seq and assembly of Flavobacterium sp. GN10.</title>
        <authorList>
            <person name="Chhetri G."/>
        </authorList>
    </citation>
    <scope>NUCLEOTIDE SEQUENCE [LARGE SCALE GENOMIC DNA]</scope>
    <source>
        <strain evidence="5 6">GN10</strain>
    </source>
</reference>
<accession>A0ABS1KEN3</accession>
<evidence type="ECO:0000313" key="5">
    <source>
        <dbReference type="EMBL" id="MBL0737810.1"/>
    </source>
</evidence>
<dbReference type="Gene3D" id="1.10.287.1120">
    <property type="entry name" value="Bipartite methylase S protein"/>
    <property type="match status" value="1"/>
</dbReference>
<protein>
    <submittedName>
        <fullName evidence="5">Restriction endonuclease subunit S</fullName>
    </submittedName>
</protein>
<comment type="caution">
    <text evidence="5">The sequence shown here is derived from an EMBL/GenBank/DDBJ whole genome shotgun (WGS) entry which is preliminary data.</text>
</comment>
<dbReference type="RefSeq" id="WP_202002454.1">
    <property type="nucleotide sequence ID" value="NZ_JAERSF010000002.1"/>
</dbReference>
<dbReference type="Gene3D" id="3.90.220.20">
    <property type="entry name" value="DNA methylase specificity domains"/>
    <property type="match status" value="2"/>
</dbReference>
<feature type="domain" description="Type I restriction modification DNA specificity" evidence="4">
    <location>
        <begin position="252"/>
        <end position="410"/>
    </location>
</feature>
<keyword evidence="5" id="KW-0378">Hydrolase</keyword>
<dbReference type="Pfam" id="PF01420">
    <property type="entry name" value="Methylase_S"/>
    <property type="match status" value="1"/>
</dbReference>
<dbReference type="GO" id="GO:0004519">
    <property type="term" value="F:endonuclease activity"/>
    <property type="evidence" value="ECO:0007669"/>
    <property type="project" value="UniProtKB-KW"/>
</dbReference>
<keyword evidence="3" id="KW-0238">DNA-binding</keyword>
<evidence type="ECO:0000256" key="1">
    <source>
        <dbReference type="ARBA" id="ARBA00010923"/>
    </source>
</evidence>
<keyword evidence="6" id="KW-1185">Reference proteome</keyword>
<keyword evidence="5" id="KW-0255">Endonuclease</keyword>
<evidence type="ECO:0000313" key="6">
    <source>
        <dbReference type="Proteomes" id="UP000603728"/>
    </source>
</evidence>
<dbReference type="PANTHER" id="PTHR30408:SF12">
    <property type="entry name" value="TYPE I RESTRICTION ENZYME MJAVIII SPECIFICITY SUBUNIT"/>
    <property type="match status" value="1"/>
</dbReference>
<sequence>MDKSNKNPAIRFKGFTEDWKNQELGESLTERKEMQKISENAPILAFASGQGVIDRSERKSNNRDHLTLDQENKIYKLTEFNDIVYNPSNLKYGAIDRNKHGRGVISPIYVTFTTEEEPSFMELIVKSEKFKLKALQYEEGTVVKRQSVSPENLLSIEVKLSKSLNEQRKIGVFFERLDDLRIFHEHKYEKLRIIKKVMLEKMFPKNGADVPEIRFKGFSKAWKVSTFNEAFDCSIPTNTLSRANLSNTKGEIKNVHYGDILVKYTAITDVTNTNIPFIAEGKISTYTNQLLKNGDIVIADAAEDITVGKAIEISNIGKELIVAGLHTIVCRPKIKIKPFYLGHYINSNSYRQPLVPLFQGTKVLSISKSNLAKTYIKYPDSEDEQYKIGTYFNNLDKLINIHHCQLEKIKNIKKACFSKMFVAQD</sequence>
<proteinExistence type="inferred from homology"/>
<evidence type="ECO:0000259" key="4">
    <source>
        <dbReference type="Pfam" id="PF01420"/>
    </source>
</evidence>
<dbReference type="PANTHER" id="PTHR30408">
    <property type="entry name" value="TYPE-1 RESTRICTION ENZYME ECOKI SPECIFICITY PROTEIN"/>
    <property type="match status" value="1"/>
</dbReference>
<dbReference type="EMBL" id="JAERSF010000002">
    <property type="protein sequence ID" value="MBL0737810.1"/>
    <property type="molecule type" value="Genomic_DNA"/>
</dbReference>
<dbReference type="Proteomes" id="UP000603728">
    <property type="component" value="Unassembled WGS sequence"/>
</dbReference>
<dbReference type="InterPro" id="IPR044946">
    <property type="entry name" value="Restrct_endonuc_typeI_TRD_sf"/>
</dbReference>
<comment type="similarity">
    <text evidence="1">Belongs to the type-I restriction system S methylase family.</text>
</comment>
<organism evidence="5 6">
    <name type="scientific">Flavobacterium tagetis</name>
    <dbReference type="NCBI Taxonomy" id="2801336"/>
    <lineage>
        <taxon>Bacteria</taxon>
        <taxon>Pseudomonadati</taxon>
        <taxon>Bacteroidota</taxon>
        <taxon>Flavobacteriia</taxon>
        <taxon>Flavobacteriales</taxon>
        <taxon>Flavobacteriaceae</taxon>
        <taxon>Flavobacterium</taxon>
    </lineage>
</organism>
<keyword evidence="2" id="KW-0680">Restriction system</keyword>
<evidence type="ECO:0000256" key="2">
    <source>
        <dbReference type="ARBA" id="ARBA00022747"/>
    </source>
</evidence>
<gene>
    <name evidence="5" type="ORF">JI750_12970</name>
</gene>
<evidence type="ECO:0000256" key="3">
    <source>
        <dbReference type="ARBA" id="ARBA00023125"/>
    </source>
</evidence>